<dbReference type="AlphaFoldDB" id="A0A914CMZ0"/>
<evidence type="ECO:0000313" key="1">
    <source>
        <dbReference type="Proteomes" id="UP000887540"/>
    </source>
</evidence>
<keyword evidence="1" id="KW-1185">Reference proteome</keyword>
<dbReference type="Proteomes" id="UP000887540">
    <property type="component" value="Unplaced"/>
</dbReference>
<organism evidence="1 2">
    <name type="scientific">Acrobeloides nanus</name>
    <dbReference type="NCBI Taxonomy" id="290746"/>
    <lineage>
        <taxon>Eukaryota</taxon>
        <taxon>Metazoa</taxon>
        <taxon>Ecdysozoa</taxon>
        <taxon>Nematoda</taxon>
        <taxon>Chromadorea</taxon>
        <taxon>Rhabditida</taxon>
        <taxon>Tylenchina</taxon>
        <taxon>Cephalobomorpha</taxon>
        <taxon>Cephaloboidea</taxon>
        <taxon>Cephalobidae</taxon>
        <taxon>Acrobeloides</taxon>
    </lineage>
</organism>
<protein>
    <submittedName>
        <fullName evidence="2">Uncharacterized protein</fullName>
    </submittedName>
</protein>
<name>A0A914CMZ0_9BILA</name>
<accession>A0A914CMZ0</accession>
<sequence>MAQYISDQARTISLSRREIASTINENWSNLTPQNLQDITNKTVDAINKIEAMLHRNN</sequence>
<proteinExistence type="predicted"/>
<reference evidence="2" key="1">
    <citation type="submission" date="2022-11" db="UniProtKB">
        <authorList>
            <consortium name="WormBaseParasite"/>
        </authorList>
    </citation>
    <scope>IDENTIFICATION</scope>
</reference>
<evidence type="ECO:0000313" key="2">
    <source>
        <dbReference type="WBParaSite" id="ACRNAN_scaffold12379.g12619.t1"/>
    </source>
</evidence>
<dbReference type="WBParaSite" id="ACRNAN_scaffold12379.g12619.t1">
    <property type="protein sequence ID" value="ACRNAN_scaffold12379.g12619.t1"/>
    <property type="gene ID" value="ACRNAN_scaffold12379.g12619"/>
</dbReference>